<dbReference type="VEuPathDB" id="FungiDB:PTTG_11971"/>
<keyword evidence="2" id="KW-0143">Chaperone</keyword>
<evidence type="ECO:0000313" key="5">
    <source>
        <dbReference type="EnsemblFungi" id="PTTG_11971-t43_1-p1"/>
    </source>
</evidence>
<dbReference type="SUPFAM" id="SSF46565">
    <property type="entry name" value="Chaperone J-domain"/>
    <property type="match status" value="1"/>
</dbReference>
<dbReference type="EnsemblFungi" id="PTTG_11971-t43_1">
    <property type="protein sequence ID" value="PTTG_11971-t43_1-p1"/>
    <property type="gene ID" value="PTTG_11971"/>
</dbReference>
<dbReference type="Proteomes" id="UP000005240">
    <property type="component" value="Unassembled WGS sequence"/>
</dbReference>
<reference evidence="5" key="4">
    <citation type="submission" date="2025-05" db="UniProtKB">
        <authorList>
            <consortium name="EnsemblFungi"/>
        </authorList>
    </citation>
    <scope>IDENTIFICATION</scope>
    <source>
        <strain evidence="5">isolate 1-1 / race 1 (BBBD)</strain>
    </source>
</reference>
<comment type="similarity">
    <text evidence="1">Belongs to the HscB family.</text>
</comment>
<dbReference type="PANTHER" id="PTHR14021">
    <property type="entry name" value="IRON-SULFUR CLUSTER CO-CHAPERONE PROTEIN HSCB"/>
    <property type="match status" value="1"/>
</dbReference>
<organism evidence="4">
    <name type="scientific">Puccinia triticina (isolate 1-1 / race 1 (BBBD))</name>
    <name type="common">Brown leaf rust fungus</name>
    <dbReference type="NCBI Taxonomy" id="630390"/>
    <lineage>
        <taxon>Eukaryota</taxon>
        <taxon>Fungi</taxon>
        <taxon>Dikarya</taxon>
        <taxon>Basidiomycota</taxon>
        <taxon>Pucciniomycotina</taxon>
        <taxon>Pucciniomycetes</taxon>
        <taxon>Pucciniales</taxon>
        <taxon>Pucciniaceae</taxon>
        <taxon>Puccinia</taxon>
    </lineage>
</organism>
<feature type="domain" description="Co-chaperone HscB C-terminal oligomerisation" evidence="3">
    <location>
        <begin position="228"/>
        <end position="305"/>
    </location>
</feature>
<dbReference type="GO" id="GO:0051087">
    <property type="term" value="F:protein-folding chaperone binding"/>
    <property type="evidence" value="ECO:0007669"/>
    <property type="project" value="InterPro"/>
</dbReference>
<dbReference type="EMBL" id="ADAS02000056">
    <property type="protein sequence ID" value="OAV92989.1"/>
    <property type="molecule type" value="Genomic_DNA"/>
</dbReference>
<reference evidence="5 6" key="3">
    <citation type="journal article" date="2017" name="G3 (Bethesda)">
        <title>Comparative analysis highlights variable genome content of wheat rusts and divergence of the mating loci.</title>
        <authorList>
            <person name="Cuomo C.A."/>
            <person name="Bakkeren G."/>
            <person name="Khalil H.B."/>
            <person name="Panwar V."/>
            <person name="Joly D."/>
            <person name="Linning R."/>
            <person name="Sakthikumar S."/>
            <person name="Song X."/>
            <person name="Adiconis X."/>
            <person name="Fan L."/>
            <person name="Goldberg J.M."/>
            <person name="Levin J.Z."/>
            <person name="Young S."/>
            <person name="Zeng Q."/>
            <person name="Anikster Y."/>
            <person name="Bruce M."/>
            <person name="Wang M."/>
            <person name="Yin C."/>
            <person name="McCallum B."/>
            <person name="Szabo L.J."/>
            <person name="Hulbert S."/>
            <person name="Chen X."/>
            <person name="Fellers J.P."/>
        </authorList>
    </citation>
    <scope>NUCLEOTIDE SEQUENCE</scope>
    <source>
        <strain evidence="6">Isolate 1-1 / race 1 (BBBD)</strain>
        <strain evidence="5">isolate 1-1 / race 1 (BBBD)</strain>
    </source>
</reference>
<dbReference type="GO" id="GO:0044571">
    <property type="term" value="P:[2Fe-2S] cluster assembly"/>
    <property type="evidence" value="ECO:0007669"/>
    <property type="project" value="InterPro"/>
</dbReference>
<dbReference type="STRING" id="630390.A0A180GKJ8"/>
<dbReference type="OrthoDB" id="448954at2759"/>
<evidence type="ECO:0000256" key="2">
    <source>
        <dbReference type="ARBA" id="ARBA00023186"/>
    </source>
</evidence>
<protein>
    <submittedName>
        <fullName evidence="5">HSCB_C domain-containing protein</fullName>
    </submittedName>
</protein>
<keyword evidence="6" id="KW-1185">Reference proteome</keyword>
<dbReference type="InterPro" id="IPR036869">
    <property type="entry name" value="J_dom_sf"/>
</dbReference>
<gene>
    <name evidence="4" type="ORF">PTTG_11971</name>
</gene>
<dbReference type="SUPFAM" id="SSF47144">
    <property type="entry name" value="HSC20 (HSCB), C-terminal oligomerisation domain"/>
    <property type="match status" value="1"/>
</dbReference>
<accession>A0A180GKJ8</accession>
<dbReference type="Gene3D" id="1.20.1280.20">
    <property type="entry name" value="HscB, C-terminal domain"/>
    <property type="match status" value="1"/>
</dbReference>
<evidence type="ECO:0000256" key="1">
    <source>
        <dbReference type="ARBA" id="ARBA00010476"/>
    </source>
</evidence>
<reference evidence="4" key="2">
    <citation type="submission" date="2016-05" db="EMBL/GenBank/DDBJ databases">
        <title>Comparative analysis highlights variable genome content of wheat rusts and divergence of the mating loci.</title>
        <authorList>
            <person name="Cuomo C.A."/>
            <person name="Bakkeren G."/>
            <person name="Szabo L."/>
            <person name="Khalil H."/>
            <person name="Joly D."/>
            <person name="Goldberg J."/>
            <person name="Young S."/>
            <person name="Zeng Q."/>
            <person name="Fellers J."/>
        </authorList>
    </citation>
    <scope>NUCLEOTIDE SEQUENCE [LARGE SCALE GENOMIC DNA]</scope>
    <source>
        <strain evidence="4">1-1 BBBD Race 1</strain>
    </source>
</reference>
<name>A0A180GKJ8_PUCT1</name>
<evidence type="ECO:0000259" key="3">
    <source>
        <dbReference type="Pfam" id="PF07743"/>
    </source>
</evidence>
<evidence type="ECO:0000313" key="4">
    <source>
        <dbReference type="EMBL" id="OAV92989.1"/>
    </source>
</evidence>
<dbReference type="Gene3D" id="1.10.287.110">
    <property type="entry name" value="DnaJ domain"/>
    <property type="match status" value="1"/>
</dbReference>
<dbReference type="AlphaFoldDB" id="A0A180GKJ8"/>
<dbReference type="GO" id="GO:0001671">
    <property type="term" value="F:ATPase activator activity"/>
    <property type="evidence" value="ECO:0007669"/>
    <property type="project" value="InterPro"/>
</dbReference>
<sequence length="311" mass="35919">MTIHQLISRRLTKLGAWESAITQAQSSRQATIPTELSISKKSNPPIRGYQRQSNARHQPIRFFSGTGHRLDSPATNGKLYPTCPTCSIELKTNFNQKTKIEDKCKCANCRSFIPTGVVVKTKSKKDQDDRRIDYFKLFEIEKKFKDIDLISLKKSYHHWQQFVHPDFSISNDHLENHPSELSLQFMKDWSVLVNQSKNILTDVLKRAEYLLELHGSVKPSEEADSLDNTDLLMEIMEVREQLEEAQTAEGIESIKQTNKQSIHEVLGELDQKFRTLIHRANPLDESESLQELIVRLRYLKKIEEIISSTNL</sequence>
<dbReference type="GO" id="GO:0005739">
    <property type="term" value="C:mitochondrion"/>
    <property type="evidence" value="ECO:0007669"/>
    <property type="project" value="TreeGrafter"/>
</dbReference>
<evidence type="ECO:0000313" key="6">
    <source>
        <dbReference type="Proteomes" id="UP000005240"/>
    </source>
</evidence>
<dbReference type="GO" id="GO:0051259">
    <property type="term" value="P:protein complex oligomerization"/>
    <property type="evidence" value="ECO:0007669"/>
    <property type="project" value="InterPro"/>
</dbReference>
<proteinExistence type="inferred from homology"/>
<dbReference type="PANTHER" id="PTHR14021:SF15">
    <property type="entry name" value="IRON-SULFUR CLUSTER CO-CHAPERONE PROTEIN HSCB"/>
    <property type="match status" value="1"/>
</dbReference>
<dbReference type="Pfam" id="PF07743">
    <property type="entry name" value="HSCB_C"/>
    <property type="match status" value="1"/>
</dbReference>
<dbReference type="InterPro" id="IPR036386">
    <property type="entry name" value="HscB_C_sf"/>
</dbReference>
<dbReference type="InterPro" id="IPR004640">
    <property type="entry name" value="HscB"/>
</dbReference>
<reference evidence="4" key="1">
    <citation type="submission" date="2009-11" db="EMBL/GenBank/DDBJ databases">
        <authorList>
            <consortium name="The Broad Institute Genome Sequencing Platform"/>
            <person name="Ward D."/>
            <person name="Feldgarden M."/>
            <person name="Earl A."/>
            <person name="Young S.K."/>
            <person name="Zeng Q."/>
            <person name="Koehrsen M."/>
            <person name="Alvarado L."/>
            <person name="Berlin A."/>
            <person name="Bochicchio J."/>
            <person name="Borenstein D."/>
            <person name="Chapman S.B."/>
            <person name="Chen Z."/>
            <person name="Engels R."/>
            <person name="Freedman E."/>
            <person name="Gellesch M."/>
            <person name="Goldberg J."/>
            <person name="Griggs A."/>
            <person name="Gujja S."/>
            <person name="Heilman E."/>
            <person name="Heiman D."/>
            <person name="Hepburn T."/>
            <person name="Howarth C."/>
            <person name="Jen D."/>
            <person name="Larson L."/>
            <person name="Lewis B."/>
            <person name="Mehta T."/>
            <person name="Park D."/>
            <person name="Pearson M."/>
            <person name="Roberts A."/>
            <person name="Saif S."/>
            <person name="Shea T."/>
            <person name="Shenoy N."/>
            <person name="Sisk P."/>
            <person name="Stolte C."/>
            <person name="Sykes S."/>
            <person name="Thomson T."/>
            <person name="Walk T."/>
            <person name="White J."/>
            <person name="Yandava C."/>
            <person name="Izard J."/>
            <person name="Baranova O.V."/>
            <person name="Blanton J.M."/>
            <person name="Tanner A.C."/>
            <person name="Dewhirst F.E."/>
            <person name="Haas B."/>
            <person name="Nusbaum C."/>
            <person name="Birren B."/>
        </authorList>
    </citation>
    <scope>NUCLEOTIDE SEQUENCE [LARGE SCALE GENOMIC DNA]</scope>
    <source>
        <strain evidence="4">1-1 BBBD Race 1</strain>
    </source>
</reference>
<dbReference type="NCBIfam" id="TIGR00714">
    <property type="entry name" value="hscB"/>
    <property type="match status" value="1"/>
</dbReference>
<dbReference type="InterPro" id="IPR009073">
    <property type="entry name" value="HscB_oligo_C"/>
</dbReference>